<accession>A0A0A9AVR9</accession>
<protein>
    <submittedName>
        <fullName evidence="1">Uncharacterized protein</fullName>
    </submittedName>
</protein>
<dbReference type="EMBL" id="GBRH01243927">
    <property type="protein sequence ID" value="JAD53968.1"/>
    <property type="molecule type" value="Transcribed_RNA"/>
</dbReference>
<dbReference type="AlphaFoldDB" id="A0A0A9AVR9"/>
<reference evidence="1" key="2">
    <citation type="journal article" date="2015" name="Data Brief">
        <title>Shoot transcriptome of the giant reed, Arundo donax.</title>
        <authorList>
            <person name="Barrero R.A."/>
            <person name="Guerrero F.D."/>
            <person name="Moolhuijzen P."/>
            <person name="Goolsby J.A."/>
            <person name="Tidwell J."/>
            <person name="Bellgard S.E."/>
            <person name="Bellgard M.I."/>
        </authorList>
    </citation>
    <scope>NUCLEOTIDE SEQUENCE</scope>
    <source>
        <tissue evidence="1">Shoot tissue taken approximately 20 cm above the soil surface</tissue>
    </source>
</reference>
<name>A0A0A9AVR9_ARUDO</name>
<reference evidence="1" key="1">
    <citation type="submission" date="2014-09" db="EMBL/GenBank/DDBJ databases">
        <authorList>
            <person name="Magalhaes I.L.F."/>
            <person name="Oliveira U."/>
            <person name="Santos F.R."/>
            <person name="Vidigal T.H.D.A."/>
            <person name="Brescovit A.D."/>
            <person name="Santos A.J."/>
        </authorList>
    </citation>
    <scope>NUCLEOTIDE SEQUENCE</scope>
    <source>
        <tissue evidence="1">Shoot tissue taken approximately 20 cm above the soil surface</tissue>
    </source>
</reference>
<sequence length="26" mass="2439">MAAGAGAEQLAARRADGVALGLVGRG</sequence>
<evidence type="ECO:0000313" key="1">
    <source>
        <dbReference type="EMBL" id="JAD53968.1"/>
    </source>
</evidence>
<proteinExistence type="predicted"/>
<organism evidence="1">
    <name type="scientific">Arundo donax</name>
    <name type="common">Giant reed</name>
    <name type="synonym">Donax arundinaceus</name>
    <dbReference type="NCBI Taxonomy" id="35708"/>
    <lineage>
        <taxon>Eukaryota</taxon>
        <taxon>Viridiplantae</taxon>
        <taxon>Streptophyta</taxon>
        <taxon>Embryophyta</taxon>
        <taxon>Tracheophyta</taxon>
        <taxon>Spermatophyta</taxon>
        <taxon>Magnoliopsida</taxon>
        <taxon>Liliopsida</taxon>
        <taxon>Poales</taxon>
        <taxon>Poaceae</taxon>
        <taxon>PACMAD clade</taxon>
        <taxon>Arundinoideae</taxon>
        <taxon>Arundineae</taxon>
        <taxon>Arundo</taxon>
    </lineage>
</organism>